<organism evidence="1 2">
    <name type="scientific">phage Lak_Megaphage_Sonny</name>
    <dbReference type="NCBI Taxonomy" id="3109229"/>
    <lineage>
        <taxon>Viruses</taxon>
        <taxon>Duplodnaviria</taxon>
        <taxon>Heunggongvirae</taxon>
        <taxon>Uroviricota</taxon>
        <taxon>Caudoviricetes</taxon>
        <taxon>Caudoviricetes code 15 clade</taxon>
    </lineage>
</organism>
<proteinExistence type="predicted"/>
<reference evidence="1 2" key="1">
    <citation type="submission" date="2023-11" db="EMBL/GenBank/DDBJ databases">
        <authorList>
            <person name="Cook R."/>
            <person name="Crisci M."/>
            <person name="Pye H."/>
            <person name="Adriaenssens E."/>
            <person name="Santini J."/>
        </authorList>
    </citation>
    <scope>NUCLEOTIDE SEQUENCE [LARGE SCALE GENOMIC DNA]</scope>
    <source>
        <strain evidence="1">Lak_Megaphage_Sonny</strain>
    </source>
</reference>
<keyword evidence="2" id="KW-1185">Reference proteome</keyword>
<name>A0ABZ0Z6T9_9CAUD</name>
<dbReference type="EMBL" id="OR769223">
    <property type="protein sequence ID" value="WQJ53749.1"/>
    <property type="molecule type" value="Genomic_DNA"/>
</dbReference>
<evidence type="ECO:0000313" key="2">
    <source>
        <dbReference type="Proteomes" id="UP001358193"/>
    </source>
</evidence>
<protein>
    <submittedName>
        <fullName evidence="1">Uncharacterized protein</fullName>
    </submittedName>
</protein>
<dbReference type="Proteomes" id="UP001358193">
    <property type="component" value="Segment"/>
</dbReference>
<accession>A0ABZ0Z6T9</accession>
<sequence>MKILALNKFHADIIRTVIDGQIKYVIKYKPFINIKCIFGQKGTFSFNIRKIPHNGLFTFSSEKDAETYISNIERPEDKYLISYITIYPKGWTILKKYGTFIISKYSTNFYNVRFEFNDSKKYGNTIFFHDINFLSKLDQYYQYIIEDRHLDIDSDTVRRLTVTTVKSEPLDKIKKVSEKTESLHKELETFYENQNKMMEFINKLNLK</sequence>
<evidence type="ECO:0000313" key="1">
    <source>
        <dbReference type="EMBL" id="WQJ53749.1"/>
    </source>
</evidence>